<evidence type="ECO:0000313" key="1">
    <source>
        <dbReference type="EMBL" id="JAD61191.1"/>
    </source>
</evidence>
<proteinExistence type="predicted"/>
<dbReference type="AlphaFoldDB" id="A0A0A9BCY7"/>
<reference evidence="1" key="2">
    <citation type="journal article" date="2015" name="Data Brief">
        <title>Shoot transcriptome of the giant reed, Arundo donax.</title>
        <authorList>
            <person name="Barrero R.A."/>
            <person name="Guerrero F.D."/>
            <person name="Moolhuijzen P."/>
            <person name="Goolsby J.A."/>
            <person name="Tidwell J."/>
            <person name="Bellgard S.E."/>
            <person name="Bellgard M.I."/>
        </authorList>
    </citation>
    <scope>NUCLEOTIDE SEQUENCE</scope>
    <source>
        <tissue evidence="1">Shoot tissue taken approximately 20 cm above the soil surface</tissue>
    </source>
</reference>
<organism evidence="1">
    <name type="scientific">Arundo donax</name>
    <name type="common">Giant reed</name>
    <name type="synonym">Donax arundinaceus</name>
    <dbReference type="NCBI Taxonomy" id="35708"/>
    <lineage>
        <taxon>Eukaryota</taxon>
        <taxon>Viridiplantae</taxon>
        <taxon>Streptophyta</taxon>
        <taxon>Embryophyta</taxon>
        <taxon>Tracheophyta</taxon>
        <taxon>Spermatophyta</taxon>
        <taxon>Magnoliopsida</taxon>
        <taxon>Liliopsida</taxon>
        <taxon>Poales</taxon>
        <taxon>Poaceae</taxon>
        <taxon>PACMAD clade</taxon>
        <taxon>Arundinoideae</taxon>
        <taxon>Arundineae</taxon>
        <taxon>Arundo</taxon>
    </lineage>
</organism>
<name>A0A0A9BCY7_ARUDO</name>
<reference evidence="1" key="1">
    <citation type="submission" date="2014-09" db="EMBL/GenBank/DDBJ databases">
        <authorList>
            <person name="Magalhaes I.L.F."/>
            <person name="Oliveira U."/>
            <person name="Santos F.R."/>
            <person name="Vidigal T.H.D.A."/>
            <person name="Brescovit A.D."/>
            <person name="Santos A.J."/>
        </authorList>
    </citation>
    <scope>NUCLEOTIDE SEQUENCE</scope>
    <source>
        <tissue evidence="1">Shoot tissue taken approximately 20 cm above the soil surface</tissue>
    </source>
</reference>
<sequence>MARRPGPVCCAPFSTCKANQSKAGNLYCPPAGGFQILTSMKLTLHNLPPISS</sequence>
<accession>A0A0A9BCY7</accession>
<dbReference type="EMBL" id="GBRH01236704">
    <property type="protein sequence ID" value="JAD61191.1"/>
    <property type="molecule type" value="Transcribed_RNA"/>
</dbReference>
<protein>
    <submittedName>
        <fullName evidence="1">Uncharacterized protein</fullName>
    </submittedName>
</protein>